<keyword evidence="6 11" id="KW-0812">Transmembrane</keyword>
<dbReference type="GO" id="GO:0009706">
    <property type="term" value="C:chloroplast inner membrane"/>
    <property type="evidence" value="ECO:0007669"/>
    <property type="project" value="TreeGrafter"/>
</dbReference>
<dbReference type="GeneID" id="25742272"/>
<dbReference type="KEGG" id="mng:MNEG_9397"/>
<name>A0A0D2KSQ8_9CHLO</name>
<dbReference type="PANTHER" id="PTHR31038">
    <property type="entry name" value="EXPRESSED PROTEIN-RELATED"/>
    <property type="match status" value="1"/>
</dbReference>
<comment type="subcellular location">
    <subcellularLocation>
        <location evidence="1">Membrane</location>
        <topology evidence="1">Multi-pass membrane protein</topology>
    </subcellularLocation>
    <subcellularLocation>
        <location evidence="2">Plastid</location>
        <location evidence="2">Chloroplast</location>
    </subcellularLocation>
</comment>
<feature type="transmembrane region" description="Helical" evidence="11">
    <location>
        <begin position="147"/>
        <end position="169"/>
    </location>
</feature>
<evidence type="ECO:0000256" key="6">
    <source>
        <dbReference type="ARBA" id="ARBA00022692"/>
    </source>
</evidence>
<keyword evidence="13" id="KW-1185">Reference proteome</keyword>
<evidence type="ECO:0000313" key="13">
    <source>
        <dbReference type="Proteomes" id="UP000054498"/>
    </source>
</evidence>
<evidence type="ECO:0000256" key="10">
    <source>
        <dbReference type="SAM" id="MobiDB-lite"/>
    </source>
</evidence>
<feature type="non-terminal residue" evidence="12">
    <location>
        <position position="431"/>
    </location>
</feature>
<dbReference type="RefSeq" id="XP_013897583.1">
    <property type="nucleotide sequence ID" value="XM_014042129.1"/>
</dbReference>
<dbReference type="Pfam" id="PF11891">
    <property type="entry name" value="RETICULATA-like"/>
    <property type="match status" value="1"/>
</dbReference>
<gene>
    <name evidence="12" type="ORF">MNEG_9397</name>
</gene>
<keyword evidence="8 11" id="KW-1133">Transmembrane helix</keyword>
<feature type="region of interest" description="Disordered" evidence="10">
    <location>
        <begin position="212"/>
        <end position="253"/>
    </location>
</feature>
<keyword evidence="9 11" id="KW-0472">Membrane</keyword>
<keyword evidence="5" id="KW-0934">Plastid</keyword>
<evidence type="ECO:0000256" key="1">
    <source>
        <dbReference type="ARBA" id="ARBA00004141"/>
    </source>
</evidence>
<keyword evidence="4" id="KW-0150">Chloroplast</keyword>
<feature type="region of interest" description="Disordered" evidence="10">
    <location>
        <begin position="369"/>
        <end position="388"/>
    </location>
</feature>
<protein>
    <submittedName>
        <fullName evidence="12">Uncharacterized protein</fullName>
    </submittedName>
</protein>
<evidence type="ECO:0000256" key="7">
    <source>
        <dbReference type="ARBA" id="ARBA00022946"/>
    </source>
</evidence>
<evidence type="ECO:0000256" key="4">
    <source>
        <dbReference type="ARBA" id="ARBA00022528"/>
    </source>
</evidence>
<keyword evidence="7" id="KW-0809">Transit peptide</keyword>
<evidence type="ECO:0000256" key="8">
    <source>
        <dbReference type="ARBA" id="ARBA00022989"/>
    </source>
</evidence>
<evidence type="ECO:0000256" key="2">
    <source>
        <dbReference type="ARBA" id="ARBA00004229"/>
    </source>
</evidence>
<dbReference type="PANTHER" id="PTHR31038:SF10">
    <property type="entry name" value="OS04G0524400 PROTEIN"/>
    <property type="match status" value="1"/>
</dbReference>
<dbReference type="GO" id="GO:0099402">
    <property type="term" value="P:plant organ development"/>
    <property type="evidence" value="ECO:0007669"/>
    <property type="project" value="TreeGrafter"/>
</dbReference>
<dbReference type="OrthoDB" id="205639at2759"/>
<comment type="similarity">
    <text evidence="3">Belongs to the RETICULATA family.</text>
</comment>
<organism evidence="12 13">
    <name type="scientific">Monoraphidium neglectum</name>
    <dbReference type="NCBI Taxonomy" id="145388"/>
    <lineage>
        <taxon>Eukaryota</taxon>
        <taxon>Viridiplantae</taxon>
        <taxon>Chlorophyta</taxon>
        <taxon>core chlorophytes</taxon>
        <taxon>Chlorophyceae</taxon>
        <taxon>CS clade</taxon>
        <taxon>Sphaeropleales</taxon>
        <taxon>Selenastraceae</taxon>
        <taxon>Monoraphidium</taxon>
    </lineage>
</organism>
<evidence type="ECO:0000256" key="3">
    <source>
        <dbReference type="ARBA" id="ARBA00010793"/>
    </source>
</evidence>
<sequence>MPRRRCGSNEAVSQLLYCTAQMSVTVDGPEVAGGCTLRFTPTAVESRLRPIKGFPCGVFAYTGVGADAETAAPLVLQVNATALCAWLVATNASIPAANAFGAFCDSTLQPTQQQTLTLGRCLTAPRYKLEAAPGSGGGPDASMARTIGLAVGMVLLAALVGVGTAWYFVRKARRGGSGLGPSWGPGGLGAGGIGGGGNGGIMGAMRHGHGNGLGHAHARNGAPGIGRGGAPQWQIRSGSSDAIGGGGGDDDEEEDEILNVAQAEAAAAAAKVQLPADMLDTARQVGLRSSAFSKYVALQGLGLAGSLSRRFPAIRDRLIADDKFLFKVIAEIIIDSACATVAEVRKRGDEFWAEFEFYLSGPALWPAGSSSTSSGNSSTSSGSGGGGSSGGGGGDLIVGVVLDVALVSLIAPRAVLGSRPLAVQGSGDSRG</sequence>
<dbReference type="Proteomes" id="UP000054498">
    <property type="component" value="Unassembled WGS sequence"/>
</dbReference>
<reference evidence="12 13" key="1">
    <citation type="journal article" date="2013" name="BMC Genomics">
        <title>Reconstruction of the lipid metabolism for the microalga Monoraphidium neglectum from its genome sequence reveals characteristics suitable for biofuel production.</title>
        <authorList>
            <person name="Bogen C."/>
            <person name="Al-Dilaimi A."/>
            <person name="Albersmeier A."/>
            <person name="Wichmann J."/>
            <person name="Grundmann M."/>
            <person name="Rupp O."/>
            <person name="Lauersen K.J."/>
            <person name="Blifernez-Klassen O."/>
            <person name="Kalinowski J."/>
            <person name="Goesmann A."/>
            <person name="Mussgnug J.H."/>
            <person name="Kruse O."/>
        </authorList>
    </citation>
    <scope>NUCLEOTIDE SEQUENCE [LARGE SCALE GENOMIC DNA]</scope>
    <source>
        <strain evidence="12 13">SAG 48.87</strain>
    </source>
</reference>
<accession>A0A0D2KSQ8</accession>
<dbReference type="STRING" id="145388.A0A0D2KSQ8"/>
<dbReference type="EMBL" id="KK102140">
    <property type="protein sequence ID" value="KIY98563.1"/>
    <property type="molecule type" value="Genomic_DNA"/>
</dbReference>
<evidence type="ECO:0000256" key="9">
    <source>
        <dbReference type="ARBA" id="ARBA00023136"/>
    </source>
</evidence>
<evidence type="ECO:0000313" key="12">
    <source>
        <dbReference type="EMBL" id="KIY98563.1"/>
    </source>
</evidence>
<evidence type="ECO:0000256" key="5">
    <source>
        <dbReference type="ARBA" id="ARBA00022640"/>
    </source>
</evidence>
<proteinExistence type="inferred from homology"/>
<evidence type="ECO:0000256" key="11">
    <source>
        <dbReference type="SAM" id="Phobius"/>
    </source>
</evidence>
<dbReference type="AlphaFoldDB" id="A0A0D2KSQ8"/>
<dbReference type="InterPro" id="IPR021825">
    <property type="entry name" value="RETICULATA-related"/>
</dbReference>
<feature type="compositionally biased region" description="Low complexity" evidence="10">
    <location>
        <begin position="369"/>
        <end position="381"/>
    </location>
</feature>